<dbReference type="STRING" id="239498.AXK60_08395"/>
<dbReference type="Gene3D" id="3.40.50.300">
    <property type="entry name" value="P-loop containing nucleotide triphosphate hydrolases"/>
    <property type="match status" value="1"/>
</dbReference>
<dbReference type="InterPro" id="IPR050763">
    <property type="entry name" value="ABC_transporter_ATP-binding"/>
</dbReference>
<evidence type="ECO:0000313" key="9">
    <source>
        <dbReference type="EMBL" id="KXP08683.1"/>
    </source>
</evidence>
<dbReference type="AlphaFoldDB" id="A0A138ADZ9"/>
<reference evidence="10" key="3">
    <citation type="submission" date="2016-02" db="EMBL/GenBank/DDBJ databases">
        <authorList>
            <person name="Wen L."/>
            <person name="He K."/>
            <person name="Yang H."/>
        </authorList>
    </citation>
    <scope>NUCLEOTIDE SEQUENCE [LARGE SCALE GENOMIC DNA]</scope>
    <source>
        <strain evidence="10">JCM 15929</strain>
    </source>
</reference>
<proteinExistence type="inferred from homology"/>
<reference evidence="9" key="1">
    <citation type="submission" date="2016-02" db="EMBL/GenBank/DDBJ databases">
        <authorList>
            <person name="Teng J.L."/>
            <person name="Yang Y."/>
            <person name="Huang Y."/>
            <person name="Guo F."/>
            <person name="Wei W."/>
            <person name="Chen J.H."/>
            <person name="Wong S.Y."/>
            <person name="Lau S.K."/>
            <person name="Woo P.C."/>
        </authorList>
    </citation>
    <scope>NUCLEOTIDE SEQUENCE</scope>
    <source>
        <strain evidence="9">JCM 15929</strain>
    </source>
</reference>
<comment type="similarity">
    <text evidence="2">Belongs to the ABC transporter superfamily.</text>
</comment>
<comment type="subcellular location">
    <subcellularLocation>
        <location evidence="1">Cell membrane</location>
        <topology evidence="1">Peripheral membrane protein</topology>
    </subcellularLocation>
</comment>
<dbReference type="Proteomes" id="UP000070409">
    <property type="component" value="Unassembled WGS sequence"/>
</dbReference>
<evidence type="ECO:0000256" key="6">
    <source>
        <dbReference type="ARBA" id="ARBA00023251"/>
    </source>
</evidence>
<gene>
    <name evidence="9" type="ORF">AXK60_08395</name>
    <name evidence="8" type="ORF">AXK61_14075</name>
</gene>
<evidence type="ECO:0000256" key="5">
    <source>
        <dbReference type="ARBA" id="ARBA00022840"/>
    </source>
</evidence>
<keyword evidence="6" id="KW-0046">Antibiotic resistance</keyword>
<accession>A0A138ADZ9</accession>
<evidence type="ECO:0000259" key="7">
    <source>
        <dbReference type="PROSITE" id="PS50893"/>
    </source>
</evidence>
<dbReference type="Pfam" id="PF13732">
    <property type="entry name" value="DrrA1-3_C"/>
    <property type="match status" value="1"/>
</dbReference>
<comment type="caution">
    <text evidence="9">The sequence shown here is derived from an EMBL/GenBank/DDBJ whole genome shotgun (WGS) entry which is preliminary data.</text>
</comment>
<dbReference type="InterPro" id="IPR017871">
    <property type="entry name" value="ABC_transporter-like_CS"/>
</dbReference>
<dbReference type="PROSITE" id="PS00211">
    <property type="entry name" value="ABC_TRANSPORTER_1"/>
    <property type="match status" value="1"/>
</dbReference>
<dbReference type="EMBL" id="LSRE01000003">
    <property type="protein sequence ID" value="KXP00724.1"/>
    <property type="molecule type" value="Genomic_DNA"/>
</dbReference>
<dbReference type="Proteomes" id="UP000070258">
    <property type="component" value="Unassembled WGS sequence"/>
</dbReference>
<dbReference type="PANTHER" id="PTHR42711">
    <property type="entry name" value="ABC TRANSPORTER ATP-BINDING PROTEIN"/>
    <property type="match status" value="1"/>
</dbReference>
<evidence type="ECO:0000313" key="8">
    <source>
        <dbReference type="EMBL" id="KXP00724.1"/>
    </source>
</evidence>
<dbReference type="InterPro" id="IPR003593">
    <property type="entry name" value="AAA+_ATPase"/>
</dbReference>
<dbReference type="InterPro" id="IPR025302">
    <property type="entry name" value="DrrA1/2-like_C"/>
</dbReference>
<dbReference type="GO" id="GO:0046677">
    <property type="term" value="P:response to antibiotic"/>
    <property type="evidence" value="ECO:0007669"/>
    <property type="project" value="UniProtKB-KW"/>
</dbReference>
<evidence type="ECO:0000256" key="3">
    <source>
        <dbReference type="ARBA" id="ARBA00022448"/>
    </source>
</evidence>
<evidence type="ECO:0000256" key="2">
    <source>
        <dbReference type="ARBA" id="ARBA00005417"/>
    </source>
</evidence>
<organism evidence="9 10">
    <name type="scientific">Tsukamurella pseudospumae</name>
    <dbReference type="NCBI Taxonomy" id="239498"/>
    <lineage>
        <taxon>Bacteria</taxon>
        <taxon>Bacillati</taxon>
        <taxon>Actinomycetota</taxon>
        <taxon>Actinomycetes</taxon>
        <taxon>Mycobacteriales</taxon>
        <taxon>Tsukamurellaceae</taxon>
        <taxon>Tsukamurella</taxon>
    </lineage>
</organism>
<reference evidence="8 11" key="2">
    <citation type="submission" date="2016-02" db="EMBL/GenBank/DDBJ databases">
        <authorList>
            <person name="Teng J.L."/>
            <person name="Tang Y."/>
            <person name="Huang Y."/>
            <person name="Guo F."/>
            <person name="Wei W."/>
            <person name="Chen J.H."/>
            <person name="Wong S.Y."/>
            <person name="Lau S.K."/>
            <person name="Woo P.C."/>
        </authorList>
    </citation>
    <scope>NUCLEOTIDE SEQUENCE [LARGE SCALE GENOMIC DNA]</scope>
    <source>
        <strain evidence="8 11">JCM 13375</strain>
    </source>
</reference>
<dbReference type="InterPro" id="IPR027417">
    <property type="entry name" value="P-loop_NTPase"/>
</dbReference>
<evidence type="ECO:0000256" key="4">
    <source>
        <dbReference type="ARBA" id="ARBA00022741"/>
    </source>
</evidence>
<dbReference type="SMART" id="SM00382">
    <property type="entry name" value="AAA"/>
    <property type="match status" value="1"/>
</dbReference>
<evidence type="ECO:0000256" key="1">
    <source>
        <dbReference type="ARBA" id="ARBA00004202"/>
    </source>
</evidence>
<keyword evidence="3" id="KW-0813">Transport</keyword>
<dbReference type="SUPFAM" id="SSF52540">
    <property type="entry name" value="P-loop containing nucleoside triphosphate hydrolases"/>
    <property type="match status" value="1"/>
</dbReference>
<dbReference type="GO" id="GO:0005886">
    <property type="term" value="C:plasma membrane"/>
    <property type="evidence" value="ECO:0007669"/>
    <property type="project" value="UniProtKB-SubCell"/>
</dbReference>
<dbReference type="EMBL" id="LSRF01000044">
    <property type="protein sequence ID" value="KXP08683.1"/>
    <property type="molecule type" value="Genomic_DNA"/>
</dbReference>
<dbReference type="GO" id="GO:0005524">
    <property type="term" value="F:ATP binding"/>
    <property type="evidence" value="ECO:0007669"/>
    <property type="project" value="UniProtKB-KW"/>
</dbReference>
<keyword evidence="5" id="KW-0067">ATP-binding</keyword>
<name>A0A138ADZ9_9ACTN</name>
<dbReference type="Pfam" id="PF00005">
    <property type="entry name" value="ABC_tran"/>
    <property type="match status" value="1"/>
</dbReference>
<dbReference type="PANTHER" id="PTHR42711:SF5">
    <property type="entry name" value="ABC TRANSPORTER ATP-BINDING PROTEIN NATA"/>
    <property type="match status" value="1"/>
</dbReference>
<sequence>MGPNPVGTAPVISVRNLVKSYGDLRAVDGVSFDVAGASTFAFLGTNGAGKSTTISCITTLKSPTSGEIRVAGMLVGQQDIEIRRAIGVVFQESLLDPILTVRENLALRARFYGVDGKAAKDRITSLSALLDLEEFLNRPYKSLSGGQKRRADIARALIHEPRILFLDEPTTGLDPDSRDRVWSTIMDLQKRLHLTVFLTTHYMEEAERADRIAIIDHGRIVTVGTPTELRAVHAKDELRVTLRDPRRFDELFGRRAARNGNERRMAVESSQEAKQVLRHFDAEVTDFEFRHGTMDDVFLNITRNGGRR</sequence>
<dbReference type="InterPro" id="IPR003439">
    <property type="entry name" value="ABC_transporter-like_ATP-bd"/>
</dbReference>
<dbReference type="PROSITE" id="PS50893">
    <property type="entry name" value="ABC_TRANSPORTER_2"/>
    <property type="match status" value="1"/>
</dbReference>
<evidence type="ECO:0000313" key="11">
    <source>
        <dbReference type="Proteomes" id="UP000070409"/>
    </source>
</evidence>
<dbReference type="OrthoDB" id="9804819at2"/>
<keyword evidence="11" id="KW-1185">Reference proteome</keyword>
<protein>
    <recommendedName>
        <fullName evidence="7">ABC transporter domain-containing protein</fullName>
    </recommendedName>
</protein>
<feature type="domain" description="ABC transporter" evidence="7">
    <location>
        <begin position="12"/>
        <end position="242"/>
    </location>
</feature>
<keyword evidence="4" id="KW-0547">Nucleotide-binding</keyword>
<evidence type="ECO:0000313" key="10">
    <source>
        <dbReference type="Proteomes" id="UP000070258"/>
    </source>
</evidence>
<dbReference type="GO" id="GO:0016887">
    <property type="term" value="F:ATP hydrolysis activity"/>
    <property type="evidence" value="ECO:0007669"/>
    <property type="project" value="InterPro"/>
</dbReference>